<dbReference type="AlphaFoldDB" id="A0A8C2SNY9"/>
<sequence>MGILWGLCGALCEGVEAKRGACGAALYEDPPLRESTSDGRPYNWKVTSWNVDGVRAWVRKGGIQVNLWELIWDLWGLWETKCGSDSVPSELSELELLPHKFWGSAVGKSGYSGVGLLSRTEPIRVTHGIGRTQKWRFLPQKWLL</sequence>
<dbReference type="InterPro" id="IPR005135">
    <property type="entry name" value="Endo/exonuclease/phosphatase"/>
</dbReference>
<keyword evidence="4" id="KW-1185">Reference proteome</keyword>
<dbReference type="Pfam" id="PF03372">
    <property type="entry name" value="Exo_endo_phos"/>
    <property type="match status" value="1"/>
</dbReference>
<protein>
    <recommendedName>
        <fullName evidence="2">Endonuclease/exonuclease/phosphatase domain-containing protein</fullName>
    </recommendedName>
</protein>
<keyword evidence="1" id="KW-0732">Signal</keyword>
<evidence type="ECO:0000313" key="4">
    <source>
        <dbReference type="Proteomes" id="UP000694412"/>
    </source>
</evidence>
<dbReference type="GO" id="GO:0003824">
    <property type="term" value="F:catalytic activity"/>
    <property type="evidence" value="ECO:0007669"/>
    <property type="project" value="InterPro"/>
</dbReference>
<feature type="domain" description="Endonuclease/exonuclease/phosphatase" evidence="2">
    <location>
        <begin position="48"/>
        <end position="131"/>
    </location>
</feature>
<reference evidence="3" key="1">
    <citation type="submission" date="2025-08" db="UniProtKB">
        <authorList>
            <consortium name="Ensembl"/>
        </authorList>
    </citation>
    <scope>IDENTIFICATION</scope>
</reference>
<name>A0A8C2SNY9_COTJA</name>
<evidence type="ECO:0000259" key="2">
    <source>
        <dbReference type="Pfam" id="PF03372"/>
    </source>
</evidence>
<evidence type="ECO:0000313" key="3">
    <source>
        <dbReference type="Ensembl" id="ENSCJPP00005001593.1"/>
    </source>
</evidence>
<accession>A0A8C2SNY9</accession>
<dbReference type="InterPro" id="IPR036691">
    <property type="entry name" value="Endo/exonu/phosph_ase_sf"/>
</dbReference>
<reference evidence="3" key="2">
    <citation type="submission" date="2025-09" db="UniProtKB">
        <authorList>
            <consortium name="Ensembl"/>
        </authorList>
    </citation>
    <scope>IDENTIFICATION</scope>
</reference>
<dbReference type="SUPFAM" id="SSF56219">
    <property type="entry name" value="DNase I-like"/>
    <property type="match status" value="1"/>
</dbReference>
<feature type="signal peptide" evidence="1">
    <location>
        <begin position="1"/>
        <end position="17"/>
    </location>
</feature>
<organism evidence="3 4">
    <name type="scientific">Coturnix japonica</name>
    <name type="common">Japanese quail</name>
    <name type="synonym">Coturnix coturnix japonica</name>
    <dbReference type="NCBI Taxonomy" id="93934"/>
    <lineage>
        <taxon>Eukaryota</taxon>
        <taxon>Metazoa</taxon>
        <taxon>Chordata</taxon>
        <taxon>Craniata</taxon>
        <taxon>Vertebrata</taxon>
        <taxon>Euteleostomi</taxon>
        <taxon>Archelosauria</taxon>
        <taxon>Archosauria</taxon>
        <taxon>Dinosauria</taxon>
        <taxon>Saurischia</taxon>
        <taxon>Theropoda</taxon>
        <taxon>Coelurosauria</taxon>
        <taxon>Aves</taxon>
        <taxon>Neognathae</taxon>
        <taxon>Galloanserae</taxon>
        <taxon>Galliformes</taxon>
        <taxon>Phasianidae</taxon>
        <taxon>Perdicinae</taxon>
        <taxon>Coturnix</taxon>
    </lineage>
</organism>
<dbReference type="Proteomes" id="UP000694412">
    <property type="component" value="Unassembled WGS sequence"/>
</dbReference>
<evidence type="ECO:0000256" key="1">
    <source>
        <dbReference type="SAM" id="SignalP"/>
    </source>
</evidence>
<dbReference type="Ensembl" id="ENSCJPT00005002672.1">
    <property type="protein sequence ID" value="ENSCJPP00005001593.1"/>
    <property type="gene ID" value="ENSCJPG00005001627.1"/>
</dbReference>
<dbReference type="Gene3D" id="3.60.10.10">
    <property type="entry name" value="Endonuclease/exonuclease/phosphatase"/>
    <property type="match status" value="1"/>
</dbReference>
<proteinExistence type="predicted"/>
<feature type="chain" id="PRO_5034070045" description="Endonuclease/exonuclease/phosphatase domain-containing protein" evidence="1">
    <location>
        <begin position="18"/>
        <end position="144"/>
    </location>
</feature>